<proteinExistence type="predicted"/>
<sequence length="46" mass="5523">MEIKSIYFTKIVICLSLLDQLHKYIIIAISYLQKIWTYISTFPRTL</sequence>
<accession>B7ILD4</accession>
<organism evidence="1 2">
    <name type="scientific">Bacillus cereus (strain G9842)</name>
    <dbReference type="NCBI Taxonomy" id="405531"/>
    <lineage>
        <taxon>Bacteria</taxon>
        <taxon>Bacillati</taxon>
        <taxon>Bacillota</taxon>
        <taxon>Bacilli</taxon>
        <taxon>Bacillales</taxon>
        <taxon>Bacillaceae</taxon>
        <taxon>Bacillus</taxon>
        <taxon>Bacillus cereus group</taxon>
    </lineage>
</organism>
<name>B7ILD4_BACC2</name>
<gene>
    <name evidence="1" type="ordered locus">BCG9842_B4098</name>
</gene>
<evidence type="ECO:0000313" key="1">
    <source>
        <dbReference type="EMBL" id="ACK95635.1"/>
    </source>
</evidence>
<protein>
    <submittedName>
        <fullName evidence="1">Uncharacterized protein</fullName>
    </submittedName>
</protein>
<reference evidence="1 2" key="1">
    <citation type="submission" date="2008-10" db="EMBL/GenBank/DDBJ databases">
        <title>Genome sequence of Bacillus cereus G9842.</title>
        <authorList>
            <person name="Dodson R.J."/>
            <person name="Durkin A.S."/>
            <person name="Rosovitz M.J."/>
            <person name="Rasko D.A."/>
            <person name="Hoffmaster A."/>
            <person name="Ravel J."/>
            <person name="Sutton G."/>
        </authorList>
    </citation>
    <scope>NUCLEOTIDE SEQUENCE [LARGE SCALE GENOMIC DNA]</scope>
    <source>
        <strain evidence="1 2">G9842</strain>
    </source>
</reference>
<dbReference type="Proteomes" id="UP000006744">
    <property type="component" value="Chromosome"/>
</dbReference>
<dbReference type="KEGG" id="bcg:BCG9842_B4098"/>
<dbReference type="EMBL" id="CP001186">
    <property type="protein sequence ID" value="ACK95635.1"/>
    <property type="molecule type" value="Genomic_DNA"/>
</dbReference>
<dbReference type="HOGENOM" id="CLU_3179756_0_0_9"/>
<dbReference type="AlphaFoldDB" id="B7ILD4"/>
<evidence type="ECO:0000313" key="2">
    <source>
        <dbReference type="Proteomes" id="UP000006744"/>
    </source>
</evidence>